<dbReference type="GO" id="GO:0005634">
    <property type="term" value="C:nucleus"/>
    <property type="evidence" value="ECO:0007669"/>
    <property type="project" value="UniProtKB-SubCell"/>
</dbReference>
<keyword evidence="8" id="KW-0539">Nucleus</keyword>
<organism evidence="13 14">
    <name type="scientific">Acorus calamus</name>
    <name type="common">Sweet flag</name>
    <dbReference type="NCBI Taxonomy" id="4465"/>
    <lineage>
        <taxon>Eukaryota</taxon>
        <taxon>Viridiplantae</taxon>
        <taxon>Streptophyta</taxon>
        <taxon>Embryophyta</taxon>
        <taxon>Tracheophyta</taxon>
        <taxon>Spermatophyta</taxon>
        <taxon>Magnoliopsida</taxon>
        <taxon>Liliopsida</taxon>
        <taxon>Acoraceae</taxon>
        <taxon>Acorus</taxon>
    </lineage>
</organism>
<evidence type="ECO:0000256" key="9">
    <source>
        <dbReference type="PROSITE-ProRule" id="PRU00169"/>
    </source>
</evidence>
<dbReference type="AlphaFoldDB" id="A0AAV9D029"/>
<name>A0AAV9D029_ACOCL</name>
<dbReference type="FunFam" id="1.10.10.60:FF:000007">
    <property type="entry name" value="Two-component response regulator"/>
    <property type="match status" value="1"/>
</dbReference>
<dbReference type="InterPro" id="IPR001789">
    <property type="entry name" value="Sig_transdc_resp-reg_receiver"/>
</dbReference>
<dbReference type="InterPro" id="IPR017930">
    <property type="entry name" value="Myb_dom"/>
</dbReference>
<keyword evidence="3" id="KW-0902">Two-component regulatory system</keyword>
<gene>
    <name evidence="13" type="primary">ARR2</name>
    <name evidence="13" type="ORF">QJS10_CPB17g00060</name>
</gene>
<dbReference type="SUPFAM" id="SSF52172">
    <property type="entry name" value="CheY-like"/>
    <property type="match status" value="1"/>
</dbReference>
<evidence type="ECO:0000256" key="5">
    <source>
        <dbReference type="ARBA" id="ARBA00023125"/>
    </source>
</evidence>
<reference evidence="13" key="1">
    <citation type="journal article" date="2023" name="Nat. Commun.">
        <title>Diploid and tetraploid genomes of Acorus and the evolution of monocots.</title>
        <authorList>
            <person name="Ma L."/>
            <person name="Liu K.W."/>
            <person name="Li Z."/>
            <person name="Hsiao Y.Y."/>
            <person name="Qi Y."/>
            <person name="Fu T."/>
            <person name="Tang G.D."/>
            <person name="Zhang D."/>
            <person name="Sun W.H."/>
            <person name="Liu D.K."/>
            <person name="Li Y."/>
            <person name="Chen G.Z."/>
            <person name="Liu X.D."/>
            <person name="Liao X.Y."/>
            <person name="Jiang Y.T."/>
            <person name="Yu X."/>
            <person name="Hao Y."/>
            <person name="Huang J."/>
            <person name="Zhao X.W."/>
            <person name="Ke S."/>
            <person name="Chen Y.Y."/>
            <person name="Wu W.L."/>
            <person name="Hsu J.L."/>
            <person name="Lin Y.F."/>
            <person name="Huang M.D."/>
            <person name="Li C.Y."/>
            <person name="Huang L."/>
            <person name="Wang Z.W."/>
            <person name="Zhao X."/>
            <person name="Zhong W.Y."/>
            <person name="Peng D.H."/>
            <person name="Ahmad S."/>
            <person name="Lan S."/>
            <person name="Zhang J.S."/>
            <person name="Tsai W.C."/>
            <person name="Van de Peer Y."/>
            <person name="Liu Z.J."/>
        </authorList>
    </citation>
    <scope>NUCLEOTIDE SEQUENCE</scope>
    <source>
        <strain evidence="13">CP</strain>
    </source>
</reference>
<comment type="subcellular location">
    <subcellularLocation>
        <location evidence="1">Nucleus</location>
    </subcellularLocation>
</comment>
<dbReference type="Gene3D" id="1.10.10.60">
    <property type="entry name" value="Homeodomain-like"/>
    <property type="match status" value="1"/>
</dbReference>
<dbReference type="GO" id="GO:0000160">
    <property type="term" value="P:phosphorelay signal transduction system"/>
    <property type="evidence" value="ECO:0007669"/>
    <property type="project" value="UniProtKB-KW"/>
</dbReference>
<evidence type="ECO:0000313" key="13">
    <source>
        <dbReference type="EMBL" id="KAK1293543.1"/>
    </source>
</evidence>
<evidence type="ECO:0000256" key="2">
    <source>
        <dbReference type="ARBA" id="ARBA00022553"/>
    </source>
</evidence>
<feature type="domain" description="Response regulatory" evidence="11">
    <location>
        <begin position="1"/>
        <end position="99"/>
    </location>
</feature>
<protein>
    <submittedName>
        <fullName evidence="13">Two-component response regulator ARR2</fullName>
    </submittedName>
</protein>
<dbReference type="Gene3D" id="3.40.50.2300">
    <property type="match status" value="1"/>
</dbReference>
<dbReference type="PROSITE" id="PS50110">
    <property type="entry name" value="RESPONSE_REGULATORY"/>
    <property type="match status" value="1"/>
</dbReference>
<dbReference type="InterPro" id="IPR006447">
    <property type="entry name" value="Myb_dom_plants"/>
</dbReference>
<dbReference type="InterPro" id="IPR009057">
    <property type="entry name" value="Homeodomain-like_sf"/>
</dbReference>
<dbReference type="GO" id="GO:0003677">
    <property type="term" value="F:DNA binding"/>
    <property type="evidence" value="ECO:0007669"/>
    <property type="project" value="UniProtKB-KW"/>
</dbReference>
<dbReference type="CDD" id="cd17584">
    <property type="entry name" value="REC_typeB_ARR-like"/>
    <property type="match status" value="1"/>
</dbReference>
<dbReference type="Proteomes" id="UP001180020">
    <property type="component" value="Unassembled WGS sequence"/>
</dbReference>
<comment type="caution">
    <text evidence="13">The sequence shown here is derived from an EMBL/GenBank/DDBJ whole genome shotgun (WGS) entry which is preliminary data.</text>
</comment>
<dbReference type="InterPro" id="IPR011006">
    <property type="entry name" value="CheY-like_superfamily"/>
</dbReference>
<reference evidence="13" key="2">
    <citation type="submission" date="2023-06" db="EMBL/GenBank/DDBJ databases">
        <authorList>
            <person name="Ma L."/>
            <person name="Liu K.-W."/>
            <person name="Li Z."/>
            <person name="Hsiao Y.-Y."/>
            <person name="Qi Y."/>
            <person name="Fu T."/>
            <person name="Tang G."/>
            <person name="Zhang D."/>
            <person name="Sun W.-H."/>
            <person name="Liu D.-K."/>
            <person name="Li Y."/>
            <person name="Chen G.-Z."/>
            <person name="Liu X.-D."/>
            <person name="Liao X.-Y."/>
            <person name="Jiang Y.-T."/>
            <person name="Yu X."/>
            <person name="Hao Y."/>
            <person name="Huang J."/>
            <person name="Zhao X.-W."/>
            <person name="Ke S."/>
            <person name="Chen Y.-Y."/>
            <person name="Wu W.-L."/>
            <person name="Hsu J.-L."/>
            <person name="Lin Y.-F."/>
            <person name="Huang M.-D."/>
            <person name="Li C.-Y."/>
            <person name="Huang L."/>
            <person name="Wang Z.-W."/>
            <person name="Zhao X."/>
            <person name="Zhong W.-Y."/>
            <person name="Peng D.-H."/>
            <person name="Ahmad S."/>
            <person name="Lan S."/>
            <person name="Zhang J.-S."/>
            <person name="Tsai W.-C."/>
            <person name="Van De Peer Y."/>
            <person name="Liu Z.-J."/>
        </authorList>
    </citation>
    <scope>NUCLEOTIDE SEQUENCE</scope>
    <source>
        <strain evidence="13">CP</strain>
        <tissue evidence="13">Leaves</tissue>
    </source>
</reference>
<keyword evidence="14" id="KW-1185">Reference proteome</keyword>
<evidence type="ECO:0000256" key="1">
    <source>
        <dbReference type="ARBA" id="ARBA00004123"/>
    </source>
</evidence>
<dbReference type="PROSITE" id="PS51294">
    <property type="entry name" value="HTH_MYB"/>
    <property type="match status" value="1"/>
</dbReference>
<keyword evidence="7" id="KW-0804">Transcription</keyword>
<accession>A0AAV9D029</accession>
<dbReference type="GO" id="GO:0009736">
    <property type="term" value="P:cytokinin-activated signaling pathway"/>
    <property type="evidence" value="ECO:0007669"/>
    <property type="project" value="InterPro"/>
</dbReference>
<dbReference type="NCBIfam" id="TIGR01557">
    <property type="entry name" value="myb_SHAQKYF"/>
    <property type="match status" value="1"/>
</dbReference>
<dbReference type="Pfam" id="PF00249">
    <property type="entry name" value="Myb_DNA-binding"/>
    <property type="match status" value="1"/>
</dbReference>
<evidence type="ECO:0000256" key="8">
    <source>
        <dbReference type="ARBA" id="ARBA00023242"/>
    </source>
</evidence>
<dbReference type="EMBL" id="JAUJYO010000017">
    <property type="protein sequence ID" value="KAK1293543.1"/>
    <property type="molecule type" value="Genomic_DNA"/>
</dbReference>
<evidence type="ECO:0000313" key="14">
    <source>
        <dbReference type="Proteomes" id="UP001180020"/>
    </source>
</evidence>
<feature type="domain" description="HTH myb-type" evidence="12">
    <location>
        <begin position="152"/>
        <end position="211"/>
    </location>
</feature>
<dbReference type="PANTHER" id="PTHR43874">
    <property type="entry name" value="TWO-COMPONENT RESPONSE REGULATOR"/>
    <property type="match status" value="1"/>
</dbReference>
<evidence type="ECO:0000256" key="3">
    <source>
        <dbReference type="ARBA" id="ARBA00023012"/>
    </source>
</evidence>
<evidence type="ECO:0000259" key="11">
    <source>
        <dbReference type="PROSITE" id="PS50110"/>
    </source>
</evidence>
<dbReference type="SMART" id="SM00448">
    <property type="entry name" value="REC"/>
    <property type="match status" value="1"/>
</dbReference>
<feature type="modified residue" description="4-aspartylphosphate" evidence="9">
    <location>
        <position position="35"/>
    </location>
</feature>
<evidence type="ECO:0000259" key="12">
    <source>
        <dbReference type="PROSITE" id="PS51294"/>
    </source>
</evidence>
<evidence type="ECO:0000256" key="7">
    <source>
        <dbReference type="ARBA" id="ARBA00023163"/>
    </source>
</evidence>
<evidence type="ECO:0000256" key="10">
    <source>
        <dbReference type="SAM" id="MobiDB-lite"/>
    </source>
</evidence>
<dbReference type="SUPFAM" id="SSF46689">
    <property type="entry name" value="Homeodomain-like"/>
    <property type="match status" value="1"/>
</dbReference>
<keyword evidence="6" id="KW-0010">Activator</keyword>
<evidence type="ECO:0000256" key="4">
    <source>
        <dbReference type="ARBA" id="ARBA00023015"/>
    </source>
</evidence>
<dbReference type="InterPro" id="IPR001005">
    <property type="entry name" value="SANT/Myb"/>
</dbReference>
<dbReference type="Pfam" id="PF00072">
    <property type="entry name" value="Response_reg"/>
    <property type="match status" value="1"/>
</dbReference>
<feature type="region of interest" description="Disordered" evidence="10">
    <location>
        <begin position="105"/>
        <end position="158"/>
    </location>
</feature>
<keyword evidence="4" id="KW-0805">Transcription regulation</keyword>
<keyword evidence="5" id="KW-0238">DNA-binding</keyword>
<sequence>MGEMNFRSVIVKDKACEALELLRKNKDQFDIVLSDVIMPGIDGFRLLEIVGIEMDLPVIMMSADSNVDTVMKGIMHGARDFLQKPIRLEELKNIWQHVVRKRLGEQSGAKGEANNNNSNDDNQNIRHNRRSREDSNDGDDEQNDESDDDHLTSKKPRLTWTPELHSKFINAINQLGVSKAVPKRILDLMDTPGLTRENVASHLQEARNDIASTNALGSHSFAIKTGPSSLEGQFVQPSVCASNGLDAGSGGEMNGGLLDIQNFNAGKWLENNHSMLVEQSPEQLQTENTFHQTRSSSPGTLDAAVKEVWF</sequence>
<proteinExistence type="predicted"/>
<dbReference type="InterPro" id="IPR045279">
    <property type="entry name" value="ARR-like"/>
</dbReference>
<evidence type="ECO:0000256" key="6">
    <source>
        <dbReference type="ARBA" id="ARBA00023159"/>
    </source>
</evidence>
<dbReference type="PANTHER" id="PTHR43874:SF217">
    <property type="entry name" value="TWO-COMPONENT RESPONSE REGULATOR ORR24-LIKE ISOFORM X1"/>
    <property type="match status" value="1"/>
</dbReference>
<keyword evidence="2 9" id="KW-0597">Phosphoprotein</keyword>
<feature type="compositionally biased region" description="Acidic residues" evidence="10">
    <location>
        <begin position="136"/>
        <end position="148"/>
    </location>
</feature>